<reference evidence="1" key="1">
    <citation type="journal article" date="2015" name="Nature">
        <title>Complex archaea that bridge the gap between prokaryotes and eukaryotes.</title>
        <authorList>
            <person name="Spang A."/>
            <person name="Saw J.H."/>
            <person name="Jorgensen S.L."/>
            <person name="Zaremba-Niedzwiedzka K."/>
            <person name="Martijn J."/>
            <person name="Lind A.E."/>
            <person name="van Eijk R."/>
            <person name="Schleper C."/>
            <person name="Guy L."/>
            <person name="Ettema T.J."/>
        </authorList>
    </citation>
    <scope>NUCLEOTIDE SEQUENCE</scope>
</reference>
<sequence length="951" mass="106461">NPEVEFDIDITEFFESDNKYLEQIKLDLYYNGEIEFDDAFLFSQYALLEENYNFYFRNEYLDFEKFSLVNDEIILSRGEIDRLLFHDIDNNKYYIRAKLEYNWNVILEMNLGSNSKLDIISTLNLIKYDLFTAYTSYETTRISAQKINTSYELVKILAPNYFETDSGITVLPDDDESDIGIFGGFLRNIDTKQRLLLRQQLFYNFSSSPSETHNILLDHAYTDSILRFVEPNGWLEYPSSTILYDEYGNRLNPPLQPNDFDFTYGALTNQGDIEGINGDYSNITSTTSGQFYPPTVEMPINTDFSTSITIPAGAFEYLDNSFATITAGISSTTYPPGFVVPLQGEFTFTKGGWGSYNALNLETINGQYTTIASASSTVYDNSIEVPIAGEFSGTGDLTYQNNLGTIDTPYTTIGGVSDVNYINDLRSGPNEWNNWSWTYGSGSTDYGTLTNNDGGTNRIDAGLSSVGPGTQIDHGDSYPDGSTPTYVNLYDVPTSGEFSGIGDLTYQGDLGTIGAPYTTISAVNNPGIIGDQRASPHEWNDWTWTYGSGSTDYGTLTSNDGDTNRIDAESFPGTVSDTGPIHPDDDVYNNPNFPSPGYSSWISSPLWSKINSFGSGYIYGSALPGWEADAAVTIEDVTIPAGNYVTKIDLSVFGYYINGPDAIFRVSYRIGTGSWSSAKDVHFTSSGPGYKFALWDNLWRNQYNDADMDDLQIRLWYDNYATPFPPPDEQVVDYLQVVISYAPEIYQHIYGIKLDINDGSMSSIQNLRYEWQQTAARNTKMYIYDGSNYQTLVNDRGSSTAYYTGSWALTSPYIQNGDEVWLYIVSAPGVDFDIRFDQLYIEYSILAADYEISKIVEWNALGAAVMDTLTYDHDDATVAFEIFDYTTGYWESITGSPFTLGPEHVSGGDTIKVRYSKSSSSSFTLNIDQLRVDFRDGWSVSPSGHNRFFDG</sequence>
<protein>
    <submittedName>
        <fullName evidence="1">Uncharacterized protein</fullName>
    </submittedName>
</protein>
<name>A0A0F9L853_9ZZZZ</name>
<dbReference type="EMBL" id="LAZR01006785">
    <property type="protein sequence ID" value="KKM89658.1"/>
    <property type="molecule type" value="Genomic_DNA"/>
</dbReference>
<dbReference type="AlphaFoldDB" id="A0A0F9L853"/>
<comment type="caution">
    <text evidence="1">The sequence shown here is derived from an EMBL/GenBank/DDBJ whole genome shotgun (WGS) entry which is preliminary data.</text>
</comment>
<accession>A0A0F9L853</accession>
<proteinExistence type="predicted"/>
<feature type="non-terminal residue" evidence="1">
    <location>
        <position position="1"/>
    </location>
</feature>
<organism evidence="1">
    <name type="scientific">marine sediment metagenome</name>
    <dbReference type="NCBI Taxonomy" id="412755"/>
    <lineage>
        <taxon>unclassified sequences</taxon>
        <taxon>metagenomes</taxon>
        <taxon>ecological metagenomes</taxon>
    </lineage>
</organism>
<gene>
    <name evidence="1" type="ORF">LCGC14_1246470</name>
</gene>
<evidence type="ECO:0000313" key="1">
    <source>
        <dbReference type="EMBL" id="KKM89658.1"/>
    </source>
</evidence>